<organism evidence="3 4">
    <name type="scientific">Heterodera trifolii</name>
    <dbReference type="NCBI Taxonomy" id="157864"/>
    <lineage>
        <taxon>Eukaryota</taxon>
        <taxon>Metazoa</taxon>
        <taxon>Ecdysozoa</taxon>
        <taxon>Nematoda</taxon>
        <taxon>Chromadorea</taxon>
        <taxon>Rhabditida</taxon>
        <taxon>Tylenchina</taxon>
        <taxon>Tylenchomorpha</taxon>
        <taxon>Tylenchoidea</taxon>
        <taxon>Heteroderidae</taxon>
        <taxon>Heteroderinae</taxon>
        <taxon>Heterodera</taxon>
    </lineage>
</organism>
<dbReference type="AlphaFoldDB" id="A0ABD2LSA6"/>
<evidence type="ECO:0000313" key="4">
    <source>
        <dbReference type="Proteomes" id="UP001620626"/>
    </source>
</evidence>
<evidence type="ECO:0000313" key="3">
    <source>
        <dbReference type="EMBL" id="KAL3117535.1"/>
    </source>
</evidence>
<name>A0ABD2LSA6_9BILA</name>
<reference evidence="3 4" key="1">
    <citation type="submission" date="2024-10" db="EMBL/GenBank/DDBJ databases">
        <authorList>
            <person name="Kim D."/>
        </authorList>
    </citation>
    <scope>NUCLEOTIDE SEQUENCE [LARGE SCALE GENOMIC DNA]</scope>
    <source>
        <strain evidence="3">BH-2024</strain>
    </source>
</reference>
<accession>A0ABD2LSA6</accession>
<dbReference type="EMBL" id="JBICBT010000319">
    <property type="protein sequence ID" value="KAL3117535.1"/>
    <property type="molecule type" value="Genomic_DNA"/>
</dbReference>
<feature type="chain" id="PRO_5044875425" evidence="2">
    <location>
        <begin position="23"/>
        <end position="263"/>
    </location>
</feature>
<evidence type="ECO:0000256" key="2">
    <source>
        <dbReference type="SAM" id="SignalP"/>
    </source>
</evidence>
<sequence length="263" mass="30246">MLILSTFLSTFLLPTTVYSTGADRLFHHNRMNIVRRQLLQLPHFLNGCAVGSGGGSSGKRQKQYNQQLQQQDQNGIWDSNELEQYRKDYQLNSIRPCYFSPVQCLLVTPGQHRAFVNHPKFNQQQKQQQQQHNFEQQIKAAGEKGAAVNAINGNSKFWHRQSSKESAKDGGQHRHEQHNGGDVQVVHQDEAVQHHQHLNQHHRRRHRLLTSGRTLCQHRHGGIGGDANANTTDGGRIKQWRRKYGESKRRRHPIFGNPFRIGL</sequence>
<comment type="caution">
    <text evidence="3">The sequence shown here is derived from an EMBL/GenBank/DDBJ whole genome shotgun (WGS) entry which is preliminary data.</text>
</comment>
<gene>
    <name evidence="3" type="ORF">niasHT_002852</name>
</gene>
<feature type="signal peptide" evidence="2">
    <location>
        <begin position="1"/>
        <end position="22"/>
    </location>
</feature>
<keyword evidence="4" id="KW-1185">Reference proteome</keyword>
<protein>
    <submittedName>
        <fullName evidence="3">Uncharacterized protein</fullName>
    </submittedName>
</protein>
<proteinExistence type="predicted"/>
<feature type="compositionally biased region" description="Basic and acidic residues" evidence="1">
    <location>
        <begin position="162"/>
        <end position="178"/>
    </location>
</feature>
<keyword evidence="2" id="KW-0732">Signal</keyword>
<feature type="region of interest" description="Disordered" evidence="1">
    <location>
        <begin position="155"/>
        <end position="178"/>
    </location>
</feature>
<dbReference type="Proteomes" id="UP001620626">
    <property type="component" value="Unassembled WGS sequence"/>
</dbReference>
<evidence type="ECO:0000256" key="1">
    <source>
        <dbReference type="SAM" id="MobiDB-lite"/>
    </source>
</evidence>